<keyword evidence="3" id="KW-1185">Reference proteome</keyword>
<keyword evidence="1" id="KW-1133">Transmembrane helix</keyword>
<name>A0A2P8R0G7_9BACT</name>
<proteinExistence type="predicted"/>
<evidence type="ECO:0008006" key="4">
    <source>
        <dbReference type="Google" id="ProtNLM"/>
    </source>
</evidence>
<dbReference type="Proteomes" id="UP000240535">
    <property type="component" value="Unassembled WGS sequence"/>
</dbReference>
<evidence type="ECO:0000313" key="2">
    <source>
        <dbReference type="EMBL" id="PSM51993.1"/>
    </source>
</evidence>
<reference evidence="3" key="1">
    <citation type="submission" date="2017-10" db="EMBL/GenBank/DDBJ databases">
        <title>Campylobacter species from seals.</title>
        <authorList>
            <person name="Gilbert M.J."/>
            <person name="Zomer A.L."/>
            <person name="Timmerman A.J."/>
            <person name="Duim B."/>
            <person name="Wagenaar J.A."/>
        </authorList>
    </citation>
    <scope>NUCLEOTIDE SEQUENCE [LARGE SCALE GENOMIC DNA]</scope>
    <source>
        <strain evidence="3">17S00004-5</strain>
    </source>
</reference>
<protein>
    <recommendedName>
        <fullName evidence="4">ComEC/Rec2-related protein domain-containing protein</fullName>
    </recommendedName>
</protein>
<comment type="caution">
    <text evidence="2">The sequence shown here is derived from an EMBL/GenBank/DDBJ whole genome shotgun (WGS) entry which is preliminary data.</text>
</comment>
<evidence type="ECO:0000313" key="3">
    <source>
        <dbReference type="Proteomes" id="UP000240535"/>
    </source>
</evidence>
<evidence type="ECO:0000256" key="1">
    <source>
        <dbReference type="SAM" id="Phobius"/>
    </source>
</evidence>
<keyword evidence="1" id="KW-0812">Transmembrane</keyword>
<sequence>MKNIIKNISFCIFVFFFSKIIFSIFINDFSFFILPCMLYYGYLYIYFYQNKLAILKLIKIYFF</sequence>
<dbReference type="AlphaFoldDB" id="A0A2P8R0G7"/>
<organism evidence="2 3">
    <name type="scientific">Campylobacter blaseri</name>
    <dbReference type="NCBI Taxonomy" id="2042961"/>
    <lineage>
        <taxon>Bacteria</taxon>
        <taxon>Pseudomonadati</taxon>
        <taxon>Campylobacterota</taxon>
        <taxon>Epsilonproteobacteria</taxon>
        <taxon>Campylobacterales</taxon>
        <taxon>Campylobacteraceae</taxon>
        <taxon>Campylobacter</taxon>
    </lineage>
</organism>
<gene>
    <name evidence="2" type="ORF">CQ405_05365</name>
</gene>
<dbReference type="EMBL" id="PDHH01000004">
    <property type="protein sequence ID" value="PSM51993.1"/>
    <property type="molecule type" value="Genomic_DNA"/>
</dbReference>
<feature type="transmembrane region" description="Helical" evidence="1">
    <location>
        <begin position="7"/>
        <end position="26"/>
    </location>
</feature>
<accession>A0A2P8R0G7</accession>
<feature type="transmembrane region" description="Helical" evidence="1">
    <location>
        <begin position="32"/>
        <end position="49"/>
    </location>
</feature>
<keyword evidence="1" id="KW-0472">Membrane</keyword>